<keyword evidence="2" id="KW-1185">Reference proteome</keyword>
<protein>
    <submittedName>
        <fullName evidence="1">Uncharacterized protein</fullName>
    </submittedName>
</protein>
<evidence type="ECO:0000313" key="2">
    <source>
        <dbReference type="Proteomes" id="UP001362999"/>
    </source>
</evidence>
<gene>
    <name evidence="1" type="ORF">R3P38DRAFT_3443442</name>
</gene>
<dbReference type="Proteomes" id="UP001362999">
    <property type="component" value="Unassembled WGS sequence"/>
</dbReference>
<proteinExistence type="predicted"/>
<name>A0AAV9ZQF4_9AGAR</name>
<dbReference type="AlphaFoldDB" id="A0AAV9ZQF4"/>
<evidence type="ECO:0000313" key="1">
    <source>
        <dbReference type="EMBL" id="KAK6988630.1"/>
    </source>
</evidence>
<accession>A0AAV9ZQF4</accession>
<organism evidence="1 2">
    <name type="scientific">Favolaschia claudopus</name>
    <dbReference type="NCBI Taxonomy" id="2862362"/>
    <lineage>
        <taxon>Eukaryota</taxon>
        <taxon>Fungi</taxon>
        <taxon>Dikarya</taxon>
        <taxon>Basidiomycota</taxon>
        <taxon>Agaricomycotina</taxon>
        <taxon>Agaricomycetes</taxon>
        <taxon>Agaricomycetidae</taxon>
        <taxon>Agaricales</taxon>
        <taxon>Marasmiineae</taxon>
        <taxon>Mycenaceae</taxon>
        <taxon>Favolaschia</taxon>
    </lineage>
</organism>
<comment type="caution">
    <text evidence="1">The sequence shown here is derived from an EMBL/GenBank/DDBJ whole genome shotgun (WGS) entry which is preliminary data.</text>
</comment>
<sequence>MQMCSFGDEDFDLGVRGGDSRSGKSDIWSFLASSWWRGMEGVVAKNRRKDDRRPGHGTPQLRLTVSSGGVVDASVGAPNERVAVLSAAVPALPKMGDFRGSMVRGGQAKRQDLGGESISSPISFPAGTLVSPTLLASPSVLYERYSHDYSSRASRNCLISSQALQIHSPSLFFTDFEVFLAPTIGSVYQAVLYIFYFWAHSPPDREPLSVVGKLFTSGPAFIKRSLNFRAAPGSYITHCASLPLPQDE</sequence>
<dbReference type="EMBL" id="JAWWNJ010000121">
    <property type="protein sequence ID" value="KAK6988630.1"/>
    <property type="molecule type" value="Genomic_DNA"/>
</dbReference>
<reference evidence="1 2" key="1">
    <citation type="journal article" date="2024" name="J Genomics">
        <title>Draft genome sequencing and assembly of Favolaschia claudopus CIRM-BRFM 2984 isolated from oak limbs.</title>
        <authorList>
            <person name="Navarro D."/>
            <person name="Drula E."/>
            <person name="Chaduli D."/>
            <person name="Cazenave R."/>
            <person name="Ahrendt S."/>
            <person name="Wang J."/>
            <person name="Lipzen A."/>
            <person name="Daum C."/>
            <person name="Barry K."/>
            <person name="Grigoriev I.V."/>
            <person name="Favel A."/>
            <person name="Rosso M.N."/>
            <person name="Martin F."/>
        </authorList>
    </citation>
    <scope>NUCLEOTIDE SEQUENCE [LARGE SCALE GENOMIC DNA]</scope>
    <source>
        <strain evidence="1 2">CIRM-BRFM 2984</strain>
    </source>
</reference>